<protein>
    <recommendedName>
        <fullName evidence="3">DUF445 domain-containing protein</fullName>
    </recommendedName>
</protein>
<reference evidence="2" key="1">
    <citation type="submission" date="2016-08" db="EMBL/GenBank/DDBJ databases">
        <authorList>
            <person name="Seilhamer J.J."/>
        </authorList>
    </citation>
    <scope>NUCLEOTIDE SEQUENCE</scope>
    <source>
        <strain evidence="2">86</strain>
    </source>
</reference>
<feature type="transmembrane region" description="Helical" evidence="1">
    <location>
        <begin position="399"/>
        <end position="418"/>
    </location>
</feature>
<evidence type="ECO:0000313" key="2">
    <source>
        <dbReference type="EMBL" id="SCM82680.1"/>
    </source>
</evidence>
<dbReference type="GO" id="GO:0005886">
    <property type="term" value="C:plasma membrane"/>
    <property type="evidence" value="ECO:0007669"/>
    <property type="project" value="TreeGrafter"/>
</dbReference>
<dbReference type="EMBL" id="FMJE01000005">
    <property type="protein sequence ID" value="SCM82680.1"/>
    <property type="molecule type" value="Genomic_DNA"/>
</dbReference>
<dbReference type="RefSeq" id="WP_075756150.1">
    <property type="nucleotide sequence ID" value="NZ_LT608335.1"/>
</dbReference>
<keyword evidence="1" id="KW-1133">Transmembrane helix</keyword>
<keyword evidence="1" id="KW-0472">Membrane</keyword>
<gene>
    <name evidence="2" type="ORF">KL86SPO_50451</name>
</gene>
<sequence>MRPVKRQANTVLAAAGGLFAGALALKYHYPGNELAAALLTISEASLAGGVADWFAVTALFRRPLGFPYHTALVPRNRDRIIEALTRTIEQDFFNKQSIADRIHQVNILDKLTAYAGTHMSKAGVRTVLDTLLAELAQTIDPGAVGKYGERLLKVIFRRQSAAPQAAALLRWTLQEEKGGELYTAVVNELAVRCAQEGTREAIYNYLEQLKQNTAQKNWLASLVTGVLEGMDGINLEDAATALHEELIRTVDELTGPEHPVRQWFQEELKEVSVNLETPEWAAIIDDWKNGQLARASFAGPLTAVVQAILEAFKRPSAYRDSVADWLAGQLASYWQQVKESTLLQHRAETYLKTLLTDIFNKEHSLVGQVAGSALRKLSDEELNQFIEDKAGEDLDWIRINGVFVGGIAGLVLAVVQWLV</sequence>
<keyword evidence="1" id="KW-0812">Transmembrane</keyword>
<dbReference type="PANTHER" id="PTHR38442">
    <property type="entry name" value="INNER MEMBRANE PROTEIN-RELATED"/>
    <property type="match status" value="1"/>
</dbReference>
<evidence type="ECO:0000256" key="1">
    <source>
        <dbReference type="SAM" id="Phobius"/>
    </source>
</evidence>
<dbReference type="AlphaFoldDB" id="A0A212LYW4"/>
<dbReference type="Pfam" id="PF04286">
    <property type="entry name" value="DUF445"/>
    <property type="match status" value="1"/>
</dbReference>
<dbReference type="InterPro" id="IPR007383">
    <property type="entry name" value="DUF445"/>
</dbReference>
<accession>A0A212LYW4</accession>
<evidence type="ECO:0008006" key="3">
    <source>
        <dbReference type="Google" id="ProtNLM"/>
    </source>
</evidence>
<organism evidence="2">
    <name type="scientific">uncultured Sporomusa sp</name>
    <dbReference type="NCBI Taxonomy" id="307249"/>
    <lineage>
        <taxon>Bacteria</taxon>
        <taxon>Bacillati</taxon>
        <taxon>Bacillota</taxon>
        <taxon>Negativicutes</taxon>
        <taxon>Selenomonadales</taxon>
        <taxon>Sporomusaceae</taxon>
        <taxon>Sporomusa</taxon>
        <taxon>environmental samples</taxon>
    </lineage>
</organism>
<proteinExistence type="predicted"/>
<dbReference type="PANTHER" id="PTHR38442:SF1">
    <property type="entry name" value="INNER MEMBRANE PROTEIN"/>
    <property type="match status" value="1"/>
</dbReference>
<name>A0A212LYW4_9FIRM</name>